<name>A0A1R1SGB8_9ACTN</name>
<dbReference type="Proteomes" id="UP000186168">
    <property type="component" value="Unassembled WGS sequence"/>
</dbReference>
<keyword evidence="3" id="KW-1185">Reference proteome</keyword>
<evidence type="ECO:0000313" key="3">
    <source>
        <dbReference type="Proteomes" id="UP000186168"/>
    </source>
</evidence>
<dbReference type="EMBL" id="ASQP01000302">
    <property type="protein sequence ID" value="OMI37296.1"/>
    <property type="molecule type" value="Genomic_DNA"/>
</dbReference>
<proteinExistence type="predicted"/>
<comment type="caution">
    <text evidence="2">The sequence shown here is derived from an EMBL/GenBank/DDBJ whole genome shotgun (WGS) entry which is preliminary data.</text>
</comment>
<reference evidence="2 3" key="1">
    <citation type="submission" date="2013-05" db="EMBL/GenBank/DDBJ databases">
        <title>Genome sequence of Streptomyces sparsogenes DSM 40356.</title>
        <authorList>
            <person name="Coyne S."/>
            <person name="Seebeck F.P."/>
        </authorList>
    </citation>
    <scope>NUCLEOTIDE SEQUENCE [LARGE SCALE GENOMIC DNA]</scope>
    <source>
        <strain evidence="2 3">DSM 40356</strain>
    </source>
</reference>
<dbReference type="AlphaFoldDB" id="A0A1R1SGB8"/>
<gene>
    <name evidence="2" type="ORF">SPAR_21732</name>
</gene>
<feature type="region of interest" description="Disordered" evidence="1">
    <location>
        <begin position="66"/>
        <end position="100"/>
    </location>
</feature>
<accession>A0A1R1SGB8</accession>
<evidence type="ECO:0000313" key="2">
    <source>
        <dbReference type="EMBL" id="OMI37296.1"/>
    </source>
</evidence>
<organism evidence="2 3">
    <name type="scientific">Streptomyces sparsogenes DSM 40356</name>
    <dbReference type="NCBI Taxonomy" id="1331668"/>
    <lineage>
        <taxon>Bacteria</taxon>
        <taxon>Bacillati</taxon>
        <taxon>Actinomycetota</taxon>
        <taxon>Actinomycetes</taxon>
        <taxon>Kitasatosporales</taxon>
        <taxon>Streptomycetaceae</taxon>
        <taxon>Streptomyces</taxon>
    </lineage>
</organism>
<feature type="compositionally biased region" description="Polar residues" evidence="1">
    <location>
        <begin position="83"/>
        <end position="94"/>
    </location>
</feature>
<sequence length="100" mass="10561">MGVRPRGPPWACLHPEGRAAGGLAPLAVPRDGTWQRIFTTLQAQADARDLITWDLNVDSSVVRAHQHAAGARKGGTCRKSRPAVQSQNRPTTGSGARAAA</sequence>
<protein>
    <submittedName>
        <fullName evidence="2">Insertion element transposase</fullName>
    </submittedName>
</protein>
<evidence type="ECO:0000256" key="1">
    <source>
        <dbReference type="SAM" id="MobiDB-lite"/>
    </source>
</evidence>